<dbReference type="InterPro" id="IPR008988">
    <property type="entry name" value="Transcriptional_repressor_C"/>
</dbReference>
<keyword evidence="4" id="KW-0092">Biotin</keyword>
<dbReference type="NCBIfam" id="TIGR00121">
    <property type="entry name" value="birA_ligase"/>
    <property type="match status" value="1"/>
</dbReference>
<reference evidence="9" key="1">
    <citation type="submission" date="2009-07" db="EMBL/GenBank/DDBJ databases">
        <title>Complete genome sequence of Rothia mucilaginosa DJ.</title>
        <authorList>
            <person name="Yamane K."/>
            <person name="Nambu T."/>
            <person name="Mashimo C."/>
            <person name="Sugimori C."/>
            <person name="Yamanaka T."/>
            <person name="Leung K."/>
            <person name="Fukushima H."/>
        </authorList>
    </citation>
    <scope>NUCLEOTIDE SEQUENCE [LARGE SCALE GENOMIC DNA]</scope>
    <source>
        <strain evidence="9">DY-18</strain>
    </source>
</reference>
<dbReference type="EC" id="6.3.4.15" evidence="5"/>
<evidence type="ECO:0000256" key="1">
    <source>
        <dbReference type="ARBA" id="ARBA00022598"/>
    </source>
</evidence>
<organism evidence="8 9">
    <name type="scientific">Rothia mucilaginosa (strain DY-18)</name>
    <name type="common">Stomatococcus mucilaginosus</name>
    <dbReference type="NCBI Taxonomy" id="680646"/>
    <lineage>
        <taxon>Bacteria</taxon>
        <taxon>Bacillati</taxon>
        <taxon>Actinomycetota</taxon>
        <taxon>Actinomycetes</taxon>
        <taxon>Micrococcales</taxon>
        <taxon>Micrococcaceae</taxon>
        <taxon>Rothia</taxon>
    </lineage>
</organism>
<dbReference type="Gene3D" id="2.30.30.100">
    <property type="match status" value="1"/>
</dbReference>
<dbReference type="STRING" id="680646.RMDY18_15340"/>
<dbReference type="GO" id="GO:0005524">
    <property type="term" value="F:ATP binding"/>
    <property type="evidence" value="ECO:0007669"/>
    <property type="project" value="UniProtKB-KW"/>
</dbReference>
<feature type="region of interest" description="Disordered" evidence="6">
    <location>
        <begin position="1"/>
        <end position="24"/>
    </location>
</feature>
<keyword evidence="3" id="KW-0067">ATP-binding</keyword>
<dbReference type="AlphaFoldDB" id="D2NNZ8"/>
<dbReference type="InterPro" id="IPR003142">
    <property type="entry name" value="BPL_C"/>
</dbReference>
<evidence type="ECO:0000256" key="3">
    <source>
        <dbReference type="ARBA" id="ARBA00022840"/>
    </source>
</evidence>
<keyword evidence="2" id="KW-0547">Nucleotide-binding</keyword>
<dbReference type="Gene3D" id="3.30.930.10">
    <property type="entry name" value="Bira Bifunctional Protein, Domain 2"/>
    <property type="match status" value="1"/>
</dbReference>
<evidence type="ECO:0000313" key="9">
    <source>
        <dbReference type="Proteomes" id="UP000001883"/>
    </source>
</evidence>
<evidence type="ECO:0000256" key="5">
    <source>
        <dbReference type="ARBA" id="ARBA00024227"/>
    </source>
</evidence>
<gene>
    <name evidence="8" type="ordered locus">RMDY18_15340</name>
</gene>
<evidence type="ECO:0000256" key="6">
    <source>
        <dbReference type="SAM" id="MobiDB-lite"/>
    </source>
</evidence>
<dbReference type="CDD" id="cd16442">
    <property type="entry name" value="BPL"/>
    <property type="match status" value="1"/>
</dbReference>
<dbReference type="HOGENOM" id="CLU_051096_5_0_11"/>
<evidence type="ECO:0000256" key="4">
    <source>
        <dbReference type="ARBA" id="ARBA00023267"/>
    </source>
</evidence>
<dbReference type="PROSITE" id="PS51733">
    <property type="entry name" value="BPL_LPL_CATALYTIC"/>
    <property type="match status" value="1"/>
</dbReference>
<feature type="compositionally biased region" description="Polar residues" evidence="6">
    <location>
        <begin position="1"/>
        <end position="12"/>
    </location>
</feature>
<reference evidence="8 9" key="3">
    <citation type="journal article" date="2010" name="Sequencing">
        <title>Complete Genome Sequence of Rothia mucilaginosa DY-18: A Clinical Isolate with Dense Meshwork-Like Structures from a Persistent Apical Periodontitis Lesion.</title>
        <authorList>
            <person name="Yamane K."/>
            <person name="Nambu T."/>
            <person name="Yamanaka T."/>
            <person name="Mashimo C."/>
            <person name="Sugimori C."/>
            <person name="Leung K.-P."/>
            <person name="Fukushima H."/>
        </authorList>
    </citation>
    <scope>NUCLEOTIDE SEQUENCE [LARGE SCALE GENOMIC DNA]</scope>
    <source>
        <strain evidence="8 9">DY-18</strain>
    </source>
</reference>
<dbReference type="InterPro" id="IPR004143">
    <property type="entry name" value="BPL_LPL_catalytic"/>
</dbReference>
<dbReference type="GO" id="GO:0005737">
    <property type="term" value="C:cytoplasm"/>
    <property type="evidence" value="ECO:0007669"/>
    <property type="project" value="TreeGrafter"/>
</dbReference>
<dbReference type="GO" id="GO:0004077">
    <property type="term" value="F:biotin--[biotin carboxyl-carrier protein] ligase activity"/>
    <property type="evidence" value="ECO:0007669"/>
    <property type="project" value="UniProtKB-EC"/>
</dbReference>
<dbReference type="Pfam" id="PF03099">
    <property type="entry name" value="BPL_LplA_LipB"/>
    <property type="match status" value="1"/>
</dbReference>
<evidence type="ECO:0000256" key="2">
    <source>
        <dbReference type="ARBA" id="ARBA00022741"/>
    </source>
</evidence>
<dbReference type="SUPFAM" id="SSF50037">
    <property type="entry name" value="C-terminal domain of transcriptional repressors"/>
    <property type="match status" value="1"/>
</dbReference>
<dbReference type="PANTHER" id="PTHR12835:SF5">
    <property type="entry name" value="BIOTIN--PROTEIN LIGASE"/>
    <property type="match status" value="1"/>
</dbReference>
<accession>D2NNZ8</accession>
<dbReference type="eggNOG" id="COG0340">
    <property type="taxonomic scope" value="Bacteria"/>
</dbReference>
<keyword evidence="9" id="KW-1185">Reference proteome</keyword>
<reference evidence="8 9" key="2">
    <citation type="journal article" date="2010" name="J Osaka Dent Univ">
        <title>Isolation and identification of Rothia mucilaginosa from persistent apical periodontitis lesions.</title>
        <authorList>
            <person name="Yamane K."/>
            <person name="Yoshida M."/>
            <person name="Fujihira T."/>
            <person name="Baba T."/>
            <person name="Tsuji N."/>
            <person name="Hayashi H."/>
            <person name="Sugimori C."/>
            <person name="Yamanaka T."/>
            <person name="Mashimo C."/>
            <person name="Nambu T."/>
            <person name="Kawai H."/>
            <person name="Fukushima H."/>
        </authorList>
    </citation>
    <scope>NUCLEOTIDE SEQUENCE [LARGE SCALE GENOMIC DNA]</scope>
    <source>
        <strain evidence="8 9">DY-18</strain>
    </source>
</reference>
<sequence>MLHAPSLSNVPSRATGGHHRRQEIDMVRNQCDSVETGRFWRRVGVLQSNFGQDRKVQAMEENMYTESDHSVLDAPRIRTIAMETGYCSVNLYDEVDSTTTRARELLMDGTDPEREQLGELSVYASLYQSAGRGRLARAWTAPAGACLAASIVVRPHASTDPLARELPEDSYHWLTLIAGLSVVDIWRSYGVDAALKWPNDVIAQGAKGCGILAQLVPESGSTEGQRSIIVGIGQNTNMSAEQLPVPTATSLSLCTGAAVDSSEVLTRLLSIFARRYRAFVRAGGDPERPDPLTPDSLSLLDHARAATATLGASVRMSLPDGSTVEGTAEDLDAQGRILIRREDGALEPYAVGDIEHLRPANGSYGDFQQAH</sequence>
<proteinExistence type="predicted"/>
<dbReference type="Proteomes" id="UP000001883">
    <property type="component" value="Chromosome"/>
</dbReference>
<evidence type="ECO:0000313" key="8">
    <source>
        <dbReference type="EMBL" id="BAI65366.1"/>
    </source>
</evidence>
<dbReference type="InterPro" id="IPR004408">
    <property type="entry name" value="Biotin_CoA_COase_ligase"/>
</dbReference>
<dbReference type="KEGG" id="rmu:RMDY18_15340"/>
<protein>
    <recommendedName>
        <fullName evidence="5">biotin--[biotin carboxyl-carrier protein] ligase</fullName>
        <ecNumber evidence="5">6.3.4.15</ecNumber>
    </recommendedName>
</protein>
<dbReference type="SUPFAM" id="SSF55681">
    <property type="entry name" value="Class II aaRS and biotin synthetases"/>
    <property type="match status" value="1"/>
</dbReference>
<dbReference type="PANTHER" id="PTHR12835">
    <property type="entry name" value="BIOTIN PROTEIN LIGASE"/>
    <property type="match status" value="1"/>
</dbReference>
<keyword evidence="1 8" id="KW-0436">Ligase</keyword>
<dbReference type="EMBL" id="AP011540">
    <property type="protein sequence ID" value="BAI65366.1"/>
    <property type="molecule type" value="Genomic_DNA"/>
</dbReference>
<dbReference type="Pfam" id="PF02237">
    <property type="entry name" value="BPL_C"/>
    <property type="match status" value="1"/>
</dbReference>
<feature type="domain" description="BPL/LPL catalytic" evidence="7">
    <location>
        <begin position="83"/>
        <end position="280"/>
    </location>
</feature>
<name>D2NNZ8_ROTMD</name>
<evidence type="ECO:0000259" key="7">
    <source>
        <dbReference type="PROSITE" id="PS51733"/>
    </source>
</evidence>
<dbReference type="InterPro" id="IPR045864">
    <property type="entry name" value="aa-tRNA-synth_II/BPL/LPL"/>
</dbReference>